<dbReference type="GO" id="GO:0003884">
    <property type="term" value="F:D-amino-acid oxidase activity"/>
    <property type="evidence" value="ECO:0007669"/>
    <property type="project" value="InterPro"/>
</dbReference>
<evidence type="ECO:0000313" key="11">
    <source>
        <dbReference type="Proteomes" id="UP000593567"/>
    </source>
</evidence>
<evidence type="ECO:0000256" key="6">
    <source>
        <dbReference type="ARBA" id="ARBA00023002"/>
    </source>
</evidence>
<sequence>MKVVVIGAGVVGLSTAVCIQETYANCDVTVMSEKFPPEDIVSLVAGGVILGTIDPSANKDTQIKVMCDTSRHFLKLSADDRYQIHGVMKVDGVYAKITPTYGQQLSDAERPISSRVFGKAVLLSGWHVKSVCVDTRRYLPYLLNKFHRNGGHIRRCKVHSFSQVAQEYDVIINCTGLGSRELARDSNMYPVKGQLLRMETEGKVTNFNYFIDLFKKTENSHTSFYFLPHGNEVVVGGSYIKDVEDRNVDADLSRELEAMARQLHPGMKKAEILQEYTGIRPLRRGGIRIEKEFKCLEGKTIPIIHNYGHGGYGVGGSWGSALQVAELLAPEIQKKSKL</sequence>
<accession>A0A7J7JL43</accession>
<dbReference type="Gene3D" id="3.30.9.10">
    <property type="entry name" value="D-Amino Acid Oxidase, subunit A, domain 2"/>
    <property type="match status" value="1"/>
</dbReference>
<feature type="chain" id="PRO_5029580221" evidence="8">
    <location>
        <begin position="17"/>
        <end position="338"/>
    </location>
</feature>
<feature type="binding site" evidence="7">
    <location>
        <position position="175"/>
    </location>
    <ligand>
        <name>FAD</name>
        <dbReference type="ChEBI" id="CHEBI:57692"/>
    </ligand>
</feature>
<feature type="binding site" evidence="7">
    <location>
        <position position="280"/>
    </location>
    <ligand>
        <name>D-dopa</name>
        <dbReference type="ChEBI" id="CHEBI:149689"/>
    </ligand>
</feature>
<evidence type="ECO:0000256" key="2">
    <source>
        <dbReference type="ARBA" id="ARBA00004253"/>
    </source>
</evidence>
<dbReference type="PANTHER" id="PTHR11530">
    <property type="entry name" value="D-AMINO ACID OXIDASE"/>
    <property type="match status" value="1"/>
</dbReference>
<dbReference type="OrthoDB" id="2015447at2759"/>
<evidence type="ECO:0000256" key="7">
    <source>
        <dbReference type="PIRSR" id="PIRSR000189-1"/>
    </source>
</evidence>
<evidence type="ECO:0000256" key="4">
    <source>
        <dbReference type="ARBA" id="ARBA00022630"/>
    </source>
</evidence>
<dbReference type="PROSITE" id="PS00677">
    <property type="entry name" value="DAO"/>
    <property type="match status" value="1"/>
</dbReference>
<protein>
    <submittedName>
        <fullName evidence="10">DDO</fullName>
    </submittedName>
</protein>
<reference evidence="10" key="1">
    <citation type="submission" date="2020-06" db="EMBL/GenBank/DDBJ databases">
        <title>Draft genome of Bugula neritina, a colonial animal packing powerful symbionts and potential medicines.</title>
        <authorList>
            <person name="Rayko M."/>
        </authorList>
    </citation>
    <scope>NUCLEOTIDE SEQUENCE [LARGE SCALE GENOMIC DNA]</scope>
    <source>
        <strain evidence="10">Kwan_BN1</strain>
    </source>
</reference>
<keyword evidence="8" id="KW-0732">Signal</keyword>
<evidence type="ECO:0000256" key="5">
    <source>
        <dbReference type="ARBA" id="ARBA00022827"/>
    </source>
</evidence>
<feature type="domain" description="FAD dependent oxidoreductase" evidence="9">
    <location>
        <begin position="2"/>
        <end position="327"/>
    </location>
</feature>
<evidence type="ECO:0000259" key="9">
    <source>
        <dbReference type="Pfam" id="PF01266"/>
    </source>
</evidence>
<dbReference type="GO" id="GO:0005782">
    <property type="term" value="C:peroxisomal matrix"/>
    <property type="evidence" value="ECO:0007669"/>
    <property type="project" value="UniProtKB-SubCell"/>
</dbReference>
<dbReference type="SUPFAM" id="SSF51971">
    <property type="entry name" value="Nucleotide-binding domain"/>
    <property type="match status" value="1"/>
</dbReference>
<organism evidence="10 11">
    <name type="scientific">Bugula neritina</name>
    <name type="common">Brown bryozoan</name>
    <name type="synonym">Sertularia neritina</name>
    <dbReference type="NCBI Taxonomy" id="10212"/>
    <lineage>
        <taxon>Eukaryota</taxon>
        <taxon>Metazoa</taxon>
        <taxon>Spiralia</taxon>
        <taxon>Lophotrochozoa</taxon>
        <taxon>Bryozoa</taxon>
        <taxon>Gymnolaemata</taxon>
        <taxon>Cheilostomatida</taxon>
        <taxon>Flustrina</taxon>
        <taxon>Buguloidea</taxon>
        <taxon>Bugulidae</taxon>
        <taxon>Bugula</taxon>
    </lineage>
</organism>
<dbReference type="Gene3D" id="3.40.50.720">
    <property type="entry name" value="NAD(P)-binding Rossmann-like Domain"/>
    <property type="match status" value="1"/>
</dbReference>
<comment type="subcellular location">
    <subcellularLocation>
        <location evidence="2">Peroxisome matrix</location>
    </subcellularLocation>
</comment>
<comment type="caution">
    <text evidence="10">The sequence shown here is derived from an EMBL/GenBank/DDBJ whole genome shotgun (WGS) entry which is preliminary data.</text>
</comment>
<evidence type="ECO:0000256" key="3">
    <source>
        <dbReference type="ARBA" id="ARBA00006730"/>
    </source>
</evidence>
<dbReference type="Proteomes" id="UP000593567">
    <property type="component" value="Unassembled WGS sequence"/>
</dbReference>
<name>A0A7J7JL43_BUGNE</name>
<evidence type="ECO:0000313" key="10">
    <source>
        <dbReference type="EMBL" id="KAF6026361.1"/>
    </source>
</evidence>
<dbReference type="PANTHER" id="PTHR11530:SF11">
    <property type="entry name" value="D-ASPARTATE OXIDASE"/>
    <property type="match status" value="1"/>
</dbReference>
<evidence type="ECO:0000256" key="1">
    <source>
        <dbReference type="ARBA" id="ARBA00001974"/>
    </source>
</evidence>
<feature type="binding site" evidence="7">
    <location>
        <position position="225"/>
    </location>
    <ligand>
        <name>D-dopa</name>
        <dbReference type="ChEBI" id="CHEBI:149689"/>
    </ligand>
</feature>
<dbReference type="PIRSF" id="PIRSF000189">
    <property type="entry name" value="D-aa_oxidase"/>
    <property type="match status" value="1"/>
</dbReference>
<comment type="cofactor">
    <cofactor evidence="1 7">
        <name>FAD</name>
        <dbReference type="ChEBI" id="CHEBI:57692"/>
    </cofactor>
</comment>
<evidence type="ECO:0000256" key="8">
    <source>
        <dbReference type="SAM" id="SignalP"/>
    </source>
</evidence>
<dbReference type="InterPro" id="IPR006181">
    <property type="entry name" value="D-amino_acid_oxidase_CS"/>
</dbReference>
<feature type="binding site" evidence="7">
    <location>
        <position position="311"/>
    </location>
    <ligand>
        <name>D-dopa</name>
        <dbReference type="ChEBI" id="CHEBI:149689"/>
    </ligand>
</feature>
<dbReference type="InterPro" id="IPR023209">
    <property type="entry name" value="DAO"/>
</dbReference>
<dbReference type="EMBL" id="VXIV02002293">
    <property type="protein sequence ID" value="KAF6026361.1"/>
    <property type="molecule type" value="Genomic_DNA"/>
</dbReference>
<dbReference type="GO" id="GO:0019478">
    <property type="term" value="P:D-amino acid catabolic process"/>
    <property type="evidence" value="ECO:0007669"/>
    <property type="project" value="TreeGrafter"/>
</dbReference>
<dbReference type="SUPFAM" id="SSF54373">
    <property type="entry name" value="FAD-linked reductases, C-terminal domain"/>
    <property type="match status" value="1"/>
</dbReference>
<feature type="binding site" evidence="7">
    <location>
        <position position="158"/>
    </location>
    <ligand>
        <name>FAD</name>
        <dbReference type="ChEBI" id="CHEBI:57692"/>
    </ligand>
</feature>
<gene>
    <name evidence="10" type="ORF">EB796_015335</name>
</gene>
<keyword evidence="5 7" id="KW-0274">FAD</keyword>
<keyword evidence="11" id="KW-1185">Reference proteome</keyword>
<dbReference type="Pfam" id="PF01266">
    <property type="entry name" value="DAO"/>
    <property type="match status" value="1"/>
</dbReference>
<keyword evidence="4" id="KW-0285">Flavoprotein</keyword>
<dbReference type="AlphaFoldDB" id="A0A7J7JL43"/>
<comment type="similarity">
    <text evidence="3">Belongs to the DAMOX/DASOX family.</text>
</comment>
<dbReference type="InterPro" id="IPR006076">
    <property type="entry name" value="FAD-dep_OxRdtase"/>
</dbReference>
<dbReference type="GO" id="GO:0071949">
    <property type="term" value="F:FAD binding"/>
    <property type="evidence" value="ECO:0007669"/>
    <property type="project" value="InterPro"/>
</dbReference>
<feature type="signal peptide" evidence="8">
    <location>
        <begin position="1"/>
        <end position="16"/>
    </location>
</feature>
<keyword evidence="6" id="KW-0560">Oxidoreductase</keyword>
<proteinExistence type="inferred from homology"/>